<keyword evidence="7" id="KW-0732">Signal</keyword>
<dbReference type="EMBL" id="MDHN01000029">
    <property type="protein sequence ID" value="OFC70359.1"/>
    <property type="molecule type" value="Genomic_DNA"/>
</dbReference>
<dbReference type="PRINTS" id="PR00607">
    <property type="entry name" value="CYTCHROMECIE"/>
</dbReference>
<keyword evidence="4" id="KW-0249">Electron transport</keyword>
<dbReference type="PROSITE" id="PS51007">
    <property type="entry name" value="CYTC"/>
    <property type="match status" value="1"/>
</dbReference>
<comment type="caution">
    <text evidence="9">The sequence shown here is derived from an EMBL/GenBank/DDBJ whole genome shotgun (WGS) entry which is preliminary data.</text>
</comment>
<evidence type="ECO:0000256" key="4">
    <source>
        <dbReference type="ARBA" id="ARBA00022982"/>
    </source>
</evidence>
<dbReference type="GO" id="GO:0020037">
    <property type="term" value="F:heme binding"/>
    <property type="evidence" value="ECO:0007669"/>
    <property type="project" value="InterPro"/>
</dbReference>
<dbReference type="STRING" id="1656094.BFC18_14410"/>
<evidence type="ECO:0000259" key="8">
    <source>
        <dbReference type="PROSITE" id="PS51007"/>
    </source>
</evidence>
<keyword evidence="3 6" id="KW-0479">Metal-binding</keyword>
<dbReference type="InterPro" id="IPR002323">
    <property type="entry name" value="Cyt_CIE"/>
</dbReference>
<evidence type="ECO:0000313" key="10">
    <source>
        <dbReference type="Proteomes" id="UP000175691"/>
    </source>
</evidence>
<evidence type="ECO:0000256" key="2">
    <source>
        <dbReference type="ARBA" id="ARBA00022617"/>
    </source>
</evidence>
<evidence type="ECO:0000256" key="6">
    <source>
        <dbReference type="PROSITE-ProRule" id="PRU00433"/>
    </source>
</evidence>
<dbReference type="RefSeq" id="WP_070126002.1">
    <property type="nucleotide sequence ID" value="NZ_MDHN01000029.1"/>
</dbReference>
<dbReference type="Proteomes" id="UP000175691">
    <property type="component" value="Unassembled WGS sequence"/>
</dbReference>
<proteinExistence type="predicted"/>
<dbReference type="GO" id="GO:0009055">
    <property type="term" value="F:electron transfer activity"/>
    <property type="evidence" value="ECO:0007669"/>
    <property type="project" value="InterPro"/>
</dbReference>
<dbReference type="PANTHER" id="PTHR40942">
    <property type="match status" value="1"/>
</dbReference>
<feature type="chain" id="PRO_5009209562" description="Cytochrome c domain-containing protein" evidence="7">
    <location>
        <begin position="20"/>
        <end position="101"/>
    </location>
</feature>
<protein>
    <recommendedName>
        <fullName evidence="8">Cytochrome c domain-containing protein</fullName>
    </recommendedName>
</protein>
<evidence type="ECO:0000256" key="1">
    <source>
        <dbReference type="ARBA" id="ARBA00022448"/>
    </source>
</evidence>
<dbReference type="InterPro" id="IPR036909">
    <property type="entry name" value="Cyt_c-like_dom_sf"/>
</dbReference>
<sequence>MIRSLTILVLLMFGWFAKAESDDKGAEVYNQACVMCHAAGISNAPLVHNQEQWNERKEKGMDVLLKNAISGINQMPPRGLCMTCSDEDLQAAIDYMMSAGG</sequence>
<keyword evidence="10" id="KW-1185">Reference proteome</keyword>
<dbReference type="Gene3D" id="1.10.760.10">
    <property type="entry name" value="Cytochrome c-like domain"/>
    <property type="match status" value="1"/>
</dbReference>
<organism evidence="9 10">
    <name type="scientific">Alteromonas confluentis</name>
    <dbReference type="NCBI Taxonomy" id="1656094"/>
    <lineage>
        <taxon>Bacteria</taxon>
        <taxon>Pseudomonadati</taxon>
        <taxon>Pseudomonadota</taxon>
        <taxon>Gammaproteobacteria</taxon>
        <taxon>Alteromonadales</taxon>
        <taxon>Alteromonadaceae</taxon>
        <taxon>Alteromonas/Salinimonas group</taxon>
        <taxon>Alteromonas</taxon>
    </lineage>
</organism>
<keyword evidence="5 6" id="KW-0408">Iron</keyword>
<evidence type="ECO:0000256" key="3">
    <source>
        <dbReference type="ARBA" id="ARBA00022723"/>
    </source>
</evidence>
<keyword evidence="1" id="KW-0813">Transport</keyword>
<dbReference type="OrthoDB" id="9814708at2"/>
<dbReference type="AlphaFoldDB" id="A0A1E7ZA15"/>
<dbReference type="SUPFAM" id="SSF46626">
    <property type="entry name" value="Cytochrome c"/>
    <property type="match status" value="1"/>
</dbReference>
<feature type="domain" description="Cytochrome c" evidence="8">
    <location>
        <begin position="20"/>
        <end position="100"/>
    </location>
</feature>
<dbReference type="Pfam" id="PF13442">
    <property type="entry name" value="Cytochrome_CBB3"/>
    <property type="match status" value="1"/>
</dbReference>
<dbReference type="InterPro" id="IPR009056">
    <property type="entry name" value="Cyt_c-like_dom"/>
</dbReference>
<name>A0A1E7ZA15_9ALTE</name>
<keyword evidence="2 6" id="KW-0349">Heme</keyword>
<reference evidence="9 10" key="1">
    <citation type="submission" date="2016-08" db="EMBL/GenBank/DDBJ databases">
        <authorList>
            <person name="Seilhamer J.J."/>
        </authorList>
    </citation>
    <scope>NUCLEOTIDE SEQUENCE [LARGE SCALE GENOMIC DNA]</scope>
    <source>
        <strain evidence="9 10">KCTC 42603</strain>
    </source>
</reference>
<dbReference type="GO" id="GO:0005506">
    <property type="term" value="F:iron ion binding"/>
    <property type="evidence" value="ECO:0007669"/>
    <property type="project" value="InterPro"/>
</dbReference>
<feature type="signal peptide" evidence="7">
    <location>
        <begin position="1"/>
        <end position="19"/>
    </location>
</feature>
<accession>A0A1E7ZA15</accession>
<dbReference type="PANTHER" id="PTHR40942:SF4">
    <property type="entry name" value="CYTOCHROME C5"/>
    <property type="match status" value="1"/>
</dbReference>
<gene>
    <name evidence="9" type="ORF">BFC18_14410</name>
</gene>
<evidence type="ECO:0000313" key="9">
    <source>
        <dbReference type="EMBL" id="OFC70359.1"/>
    </source>
</evidence>
<evidence type="ECO:0000256" key="7">
    <source>
        <dbReference type="SAM" id="SignalP"/>
    </source>
</evidence>
<evidence type="ECO:0000256" key="5">
    <source>
        <dbReference type="ARBA" id="ARBA00023004"/>
    </source>
</evidence>